<name>A0A5B7DM17_PORTR</name>
<evidence type="ECO:0000313" key="2">
    <source>
        <dbReference type="Proteomes" id="UP000324222"/>
    </source>
</evidence>
<gene>
    <name evidence="1" type="ORF">E2C01_015505</name>
</gene>
<dbReference type="Proteomes" id="UP000324222">
    <property type="component" value="Unassembled WGS sequence"/>
</dbReference>
<accession>A0A5B7DM17</accession>
<sequence length="123" mass="13715">MQPNVIQAPYTAATVTLLFMDPELYLVCLRRWYECNIGETFLLVLRVGFYINSSKLGSRIPSGGRGRLVVWGTSLEGKLRSPACSISEIPDQRGCFITCRLGILCVTLGMDGRSPRLVFDRIV</sequence>
<evidence type="ECO:0000313" key="1">
    <source>
        <dbReference type="EMBL" id="MPC22488.1"/>
    </source>
</evidence>
<dbReference type="AlphaFoldDB" id="A0A5B7DM17"/>
<organism evidence="1 2">
    <name type="scientific">Portunus trituberculatus</name>
    <name type="common">Swimming crab</name>
    <name type="synonym">Neptunus trituberculatus</name>
    <dbReference type="NCBI Taxonomy" id="210409"/>
    <lineage>
        <taxon>Eukaryota</taxon>
        <taxon>Metazoa</taxon>
        <taxon>Ecdysozoa</taxon>
        <taxon>Arthropoda</taxon>
        <taxon>Crustacea</taxon>
        <taxon>Multicrustacea</taxon>
        <taxon>Malacostraca</taxon>
        <taxon>Eumalacostraca</taxon>
        <taxon>Eucarida</taxon>
        <taxon>Decapoda</taxon>
        <taxon>Pleocyemata</taxon>
        <taxon>Brachyura</taxon>
        <taxon>Eubrachyura</taxon>
        <taxon>Portunoidea</taxon>
        <taxon>Portunidae</taxon>
        <taxon>Portuninae</taxon>
        <taxon>Portunus</taxon>
    </lineage>
</organism>
<comment type="caution">
    <text evidence="1">The sequence shown here is derived from an EMBL/GenBank/DDBJ whole genome shotgun (WGS) entry which is preliminary data.</text>
</comment>
<protein>
    <submittedName>
        <fullName evidence="1">Uncharacterized protein</fullName>
    </submittedName>
</protein>
<reference evidence="1 2" key="1">
    <citation type="submission" date="2019-05" db="EMBL/GenBank/DDBJ databases">
        <title>Another draft genome of Portunus trituberculatus and its Hox gene families provides insights of decapod evolution.</title>
        <authorList>
            <person name="Jeong J.-H."/>
            <person name="Song I."/>
            <person name="Kim S."/>
            <person name="Choi T."/>
            <person name="Kim D."/>
            <person name="Ryu S."/>
            <person name="Kim W."/>
        </authorList>
    </citation>
    <scope>NUCLEOTIDE SEQUENCE [LARGE SCALE GENOMIC DNA]</scope>
    <source>
        <tissue evidence="1">Muscle</tissue>
    </source>
</reference>
<proteinExistence type="predicted"/>
<keyword evidence="2" id="KW-1185">Reference proteome</keyword>
<dbReference type="EMBL" id="VSRR010001093">
    <property type="protein sequence ID" value="MPC22488.1"/>
    <property type="molecule type" value="Genomic_DNA"/>
</dbReference>